<accession>A0ACB8ALF5</accession>
<reference evidence="1" key="1">
    <citation type="journal article" date="2021" name="New Phytol.">
        <title>Evolutionary innovations through gain and loss of genes in the ectomycorrhizal Boletales.</title>
        <authorList>
            <person name="Wu G."/>
            <person name="Miyauchi S."/>
            <person name="Morin E."/>
            <person name="Kuo A."/>
            <person name="Drula E."/>
            <person name="Varga T."/>
            <person name="Kohler A."/>
            <person name="Feng B."/>
            <person name="Cao Y."/>
            <person name="Lipzen A."/>
            <person name="Daum C."/>
            <person name="Hundley H."/>
            <person name="Pangilinan J."/>
            <person name="Johnson J."/>
            <person name="Barry K."/>
            <person name="LaButti K."/>
            <person name="Ng V."/>
            <person name="Ahrendt S."/>
            <person name="Min B."/>
            <person name="Choi I.G."/>
            <person name="Park H."/>
            <person name="Plett J.M."/>
            <person name="Magnuson J."/>
            <person name="Spatafora J.W."/>
            <person name="Nagy L.G."/>
            <person name="Henrissat B."/>
            <person name="Grigoriev I.V."/>
            <person name="Yang Z.L."/>
            <person name="Xu J."/>
            <person name="Martin F.M."/>
        </authorList>
    </citation>
    <scope>NUCLEOTIDE SEQUENCE</scope>
    <source>
        <strain evidence="1">ATCC 28755</strain>
    </source>
</reference>
<dbReference type="Proteomes" id="UP000790377">
    <property type="component" value="Unassembled WGS sequence"/>
</dbReference>
<dbReference type="EMBL" id="MU267618">
    <property type="protein sequence ID" value="KAH7914110.1"/>
    <property type="molecule type" value="Genomic_DNA"/>
</dbReference>
<name>A0ACB8ALF5_9AGAM</name>
<comment type="caution">
    <text evidence="1">The sequence shown here is derived from an EMBL/GenBank/DDBJ whole genome shotgun (WGS) entry which is preliminary data.</text>
</comment>
<keyword evidence="2" id="KW-1185">Reference proteome</keyword>
<organism evidence="1 2">
    <name type="scientific">Hygrophoropsis aurantiaca</name>
    <dbReference type="NCBI Taxonomy" id="72124"/>
    <lineage>
        <taxon>Eukaryota</taxon>
        <taxon>Fungi</taxon>
        <taxon>Dikarya</taxon>
        <taxon>Basidiomycota</taxon>
        <taxon>Agaricomycotina</taxon>
        <taxon>Agaricomycetes</taxon>
        <taxon>Agaricomycetidae</taxon>
        <taxon>Boletales</taxon>
        <taxon>Coniophorineae</taxon>
        <taxon>Hygrophoropsidaceae</taxon>
        <taxon>Hygrophoropsis</taxon>
    </lineage>
</organism>
<proteinExistence type="predicted"/>
<sequence length="716" mass="78229">MEAIKAVFEAKKLEGKPALVTFITAGYPRKHDTVSILLAMEAGGADIIEVGVPFSDPIADGPVIQEANNVALENEVDYMIVLEQVKEARMKGLNAPILLMGYYNPILAYGEDKAIEEARAAGANGFIIVDLPPEEGINFRKKCTRACLSYIPLIAPSTSPHRIRFLASIADSFLYVVSKMGTTGSSIHGSMNSALPDLISRVREYTTLPLAVGFGVATRAHFDVAMDAGADGIVIGSRLVAVIKQASKDEMSKAVEDYCREISLKGLDPPTQSRPSSTSTKLPPNLTLVNGHCSIPPRRFLPKPRRMNGQYISPCSSCLPRRFGEFGGQYVPESMFDAMNQLEEAHDAMIHDPSFWEEFESLSGFMNRPSKLYFAEKLTEYANGAQIWLKREDMVHTGSHNINNAIAQILLARRIGKKRIIAETGSGQHGIATASVCARFSMDCVIYMGAEDVQRQALSVLQMKMFGAKVVVVDSGSRALKDAVNEAMRDCVTNLATTYFLVGSCFGPHPFPTMVRDYQRVIGREIKWQMNDVKGKLPDVVVACVGGGSNAIGAFYDFIPEKNVRLIGVEGGGEGLKGERHSAPLSKGEPGVLHGVRTYILQSNKGQISNTHTIGAGLNYPVVSPEHSWLKDSGRAKYVTATDEEALRAFRLCTQLEGIIPALESSHAVWEGIRLAQTLSKENDLVICLSGRGDKDVEYISELLKGSWADRLDWHI</sequence>
<evidence type="ECO:0000313" key="2">
    <source>
        <dbReference type="Proteomes" id="UP000790377"/>
    </source>
</evidence>
<evidence type="ECO:0000313" key="1">
    <source>
        <dbReference type="EMBL" id="KAH7914110.1"/>
    </source>
</evidence>
<gene>
    <name evidence="1" type="ORF">BJ138DRAFT_1080128</name>
</gene>
<protein>
    <submittedName>
        <fullName evidence="1">Tryptophan synthase beta subunit-like PLP-dependent enzyme</fullName>
    </submittedName>
</protein>